<comment type="caution">
    <text evidence="2">The sequence shown here is derived from an EMBL/GenBank/DDBJ whole genome shotgun (WGS) entry which is preliminary data.</text>
</comment>
<gene>
    <name evidence="2" type="ORF">AAHA92_29352</name>
</gene>
<dbReference type="EMBL" id="JBEAFC010000011">
    <property type="protein sequence ID" value="KAL1536753.1"/>
    <property type="molecule type" value="Genomic_DNA"/>
</dbReference>
<feature type="region of interest" description="Disordered" evidence="1">
    <location>
        <begin position="1"/>
        <end position="67"/>
    </location>
</feature>
<sequence>MLPKRQLEMDLSDPVAGRSTSLSPRRCEYSDATAAARSKPLSLLHGAEPPPPDSVSSRPSPGHPGCRRRCCSAARAVPILSRSMKQITNQVYLQRI</sequence>
<evidence type="ECO:0000256" key="1">
    <source>
        <dbReference type="SAM" id="MobiDB-lite"/>
    </source>
</evidence>
<reference evidence="2 3" key="1">
    <citation type="submission" date="2024-06" db="EMBL/GenBank/DDBJ databases">
        <title>A chromosome level genome sequence of Diviner's sage (Salvia divinorum).</title>
        <authorList>
            <person name="Ford S.A."/>
            <person name="Ro D.-K."/>
            <person name="Ness R.W."/>
            <person name="Phillips M.A."/>
        </authorList>
    </citation>
    <scope>NUCLEOTIDE SEQUENCE [LARGE SCALE GENOMIC DNA]</scope>
    <source>
        <strain evidence="2">SAF-2024a</strain>
        <tissue evidence="2">Leaf</tissue>
    </source>
</reference>
<proteinExistence type="predicted"/>
<dbReference type="AlphaFoldDB" id="A0ABD1G0P7"/>
<protein>
    <submittedName>
        <fullName evidence="2">Uncharacterized protein</fullName>
    </submittedName>
</protein>
<keyword evidence="3" id="KW-1185">Reference proteome</keyword>
<dbReference type="Proteomes" id="UP001567538">
    <property type="component" value="Unassembled WGS sequence"/>
</dbReference>
<organism evidence="2 3">
    <name type="scientific">Salvia divinorum</name>
    <name type="common">Maria pastora</name>
    <name type="synonym">Diviner's sage</name>
    <dbReference type="NCBI Taxonomy" id="28513"/>
    <lineage>
        <taxon>Eukaryota</taxon>
        <taxon>Viridiplantae</taxon>
        <taxon>Streptophyta</taxon>
        <taxon>Embryophyta</taxon>
        <taxon>Tracheophyta</taxon>
        <taxon>Spermatophyta</taxon>
        <taxon>Magnoliopsida</taxon>
        <taxon>eudicotyledons</taxon>
        <taxon>Gunneridae</taxon>
        <taxon>Pentapetalae</taxon>
        <taxon>asterids</taxon>
        <taxon>lamiids</taxon>
        <taxon>Lamiales</taxon>
        <taxon>Lamiaceae</taxon>
        <taxon>Nepetoideae</taxon>
        <taxon>Mentheae</taxon>
        <taxon>Salviinae</taxon>
        <taxon>Salvia</taxon>
        <taxon>Salvia subgen. Calosphace</taxon>
    </lineage>
</organism>
<name>A0ABD1G0P7_SALDI</name>
<accession>A0ABD1G0P7</accession>
<evidence type="ECO:0000313" key="2">
    <source>
        <dbReference type="EMBL" id="KAL1536753.1"/>
    </source>
</evidence>
<evidence type="ECO:0000313" key="3">
    <source>
        <dbReference type="Proteomes" id="UP001567538"/>
    </source>
</evidence>